<proteinExistence type="predicted"/>
<dbReference type="Proteomes" id="UP000000225">
    <property type="component" value="Chromosome"/>
</dbReference>
<reference evidence="2" key="1">
    <citation type="journal article" date="2008" name="BMC Genomics">
        <title>The genome of Aeromonas salmonicida subsp. salmonicida A449: insights into the evolution of a fish pathogen.</title>
        <authorList>
            <person name="Reith M.E."/>
            <person name="Singh R.K."/>
            <person name="Curtis B."/>
            <person name="Boyd J.M."/>
            <person name="Bouevitch A."/>
            <person name="Kimball J."/>
            <person name="Munholland J."/>
            <person name="Murphy C."/>
            <person name="Sarty D."/>
            <person name="Williams J."/>
            <person name="Nash J.H."/>
            <person name="Johnson S.C."/>
            <person name="Brown L.L."/>
        </authorList>
    </citation>
    <scope>NUCLEOTIDE SEQUENCE [LARGE SCALE GENOMIC DNA]</scope>
    <source>
        <strain evidence="2">A449</strain>
    </source>
</reference>
<name>A4SP11_AERS4</name>
<sequence>MRRKFQCLTGLIYMMSSRLNWSKTTSSTTPGLASLVAVKTSVSKRFA</sequence>
<dbReference type="EMBL" id="CP000644">
    <property type="protein sequence ID" value="ABO90633.1"/>
    <property type="molecule type" value="Genomic_DNA"/>
</dbReference>
<accession>A4SP11</accession>
<dbReference type="AlphaFoldDB" id="A4SP11"/>
<evidence type="ECO:0000313" key="1">
    <source>
        <dbReference type="EMBL" id="ABO90633.1"/>
    </source>
</evidence>
<evidence type="ECO:0000313" key="2">
    <source>
        <dbReference type="Proteomes" id="UP000000225"/>
    </source>
</evidence>
<dbReference type="KEGG" id="asa:ASA_2609"/>
<organism evidence="1 2">
    <name type="scientific">Aeromonas salmonicida (strain A449)</name>
    <dbReference type="NCBI Taxonomy" id="382245"/>
    <lineage>
        <taxon>Bacteria</taxon>
        <taxon>Pseudomonadati</taxon>
        <taxon>Pseudomonadota</taxon>
        <taxon>Gammaproteobacteria</taxon>
        <taxon>Aeromonadales</taxon>
        <taxon>Aeromonadaceae</taxon>
        <taxon>Aeromonas</taxon>
    </lineage>
</organism>
<dbReference type="HOGENOM" id="CLU_3163753_0_0_6"/>
<gene>
    <name evidence="1" type="ordered locus">ASA_2609</name>
</gene>
<protein>
    <submittedName>
        <fullName evidence="1">Uncharacterized protein</fullName>
    </submittedName>
</protein>